<feature type="transmembrane region" description="Helical" evidence="8">
    <location>
        <begin position="232"/>
        <end position="260"/>
    </location>
</feature>
<dbReference type="GO" id="GO:0016020">
    <property type="term" value="C:membrane"/>
    <property type="evidence" value="ECO:0007669"/>
    <property type="project" value="UniProtKB-SubCell"/>
</dbReference>
<keyword evidence="11" id="KW-1185">Reference proteome</keyword>
<dbReference type="InterPro" id="IPR013057">
    <property type="entry name" value="AA_transpt_TM"/>
</dbReference>
<comment type="caution">
    <text evidence="10">The sequence shown here is derived from an EMBL/GenBank/DDBJ whole genome shotgun (WGS) entry which is preliminary data.</text>
</comment>
<name>A0AAD9MQN2_9ANNE</name>
<feature type="transmembrane region" description="Helical" evidence="8">
    <location>
        <begin position="307"/>
        <end position="328"/>
    </location>
</feature>
<feature type="region of interest" description="Disordered" evidence="7">
    <location>
        <begin position="681"/>
        <end position="719"/>
    </location>
</feature>
<feature type="transmembrane region" description="Helical" evidence="8">
    <location>
        <begin position="48"/>
        <end position="69"/>
    </location>
</feature>
<feature type="transmembrane region" description="Helical" evidence="8">
    <location>
        <begin position="192"/>
        <end position="211"/>
    </location>
</feature>
<evidence type="ECO:0000313" key="10">
    <source>
        <dbReference type="EMBL" id="KAK2140186.1"/>
    </source>
</evidence>
<feature type="region of interest" description="Disordered" evidence="7">
    <location>
        <begin position="499"/>
        <end position="606"/>
    </location>
</feature>
<sequence length="1005" mass="111753">MKVYPSNKMTAGQTNWPYVINLGNSIIGVSVLTMPFCFKTCGVLLGPLLLLGSAWLTSISCNLLVKAAFTSRRRSYQYLAFHAIGQGGKLFVEICMIGLLIGTSIAFYVIMGDLGPAIISRVLGIENTDSLRTGLLVVMALGIALPLALLRNLNTQNINAISFGFSLCQLFVMYDALPEPSLQRMHYITKSAIGMCVAVYLCVGYFGYVAFCDDEIQGDILMNFRPTIFSEAVKFGFVLSIAVSFPLVVFPCRASIYTMFFAKDHTSHDNISGSLVIPPYHFNVITLGIILGTMTIGILVPNIEFVLAMTGATMGSMICLIVPAVVFIRIMSLSKTNSNATAQFVLFLGVTVFLASTYITLNTQVTQTKDTESVIKVVQPEDNVKPVDDRLVKDAAIGNDAIIKVPDGDADKDRPVRGLGPHEDVDLKGNAQEHLIEDKAQNLAKESGVKHPSCRYAHAEIRKLGGSDLWSNMLPLDHGDLFKSKVRYVGHIMSEDEISKKPDKINKRHEPPNPLAPLEKKVDQNVDADSKVKDDSKDDKKDKRDGDKMANEDKQLVDKNDDTNGKQDEKVDKQVVADGDKEKNEDKPEPDGKMKEEHADLNGHVNEEAKNILKELKEQQQEQKMLIEEQKQIIQDLKQHQKEAHQVDVNEANQIPAQQQPVGIEGQQQAIQQNVIQQQNVQAVPQQQQQQPIHVVPQQQPQQQQPILQQQQPQQPEQQPVQVVPQQQQQIQQHPVQIVPQEQQHHPVEQVIPQQQAVQQEVPQKQAEQVQPGVQQIITQQPAVPQQPVLQQNVEPQQILQNIDLNIQQQQELPQQQQLPQQQPLVVQGDVAAQVPQLPVQNKKLDDSLPAAGVIVNRQEQQQQNIGQNPDEEQILKKDINQHLVNLGGVRADKKFIIEPNEVINNANQVGGQIIRQPGVVGGSQQMNVNNQGMQPQESVKIIQKETVKQEHIQQQQQQPLNSKVIADKQEHVQNIEHQAGASVVLARKDKVANSKSVINNRGHG</sequence>
<feature type="compositionally biased region" description="Basic and acidic residues" evidence="7">
    <location>
        <begin position="637"/>
        <end position="648"/>
    </location>
</feature>
<organism evidence="10 11">
    <name type="scientific">Paralvinella palmiformis</name>
    <dbReference type="NCBI Taxonomy" id="53620"/>
    <lineage>
        <taxon>Eukaryota</taxon>
        <taxon>Metazoa</taxon>
        <taxon>Spiralia</taxon>
        <taxon>Lophotrochozoa</taxon>
        <taxon>Annelida</taxon>
        <taxon>Polychaeta</taxon>
        <taxon>Sedentaria</taxon>
        <taxon>Canalipalpata</taxon>
        <taxon>Terebellida</taxon>
        <taxon>Terebelliformia</taxon>
        <taxon>Alvinellidae</taxon>
        <taxon>Paralvinella</taxon>
    </lineage>
</organism>
<dbReference type="AlphaFoldDB" id="A0AAD9MQN2"/>
<keyword evidence="6 8" id="KW-0472">Membrane</keyword>
<evidence type="ECO:0000256" key="7">
    <source>
        <dbReference type="SAM" id="MobiDB-lite"/>
    </source>
</evidence>
<feature type="transmembrane region" description="Helical" evidence="8">
    <location>
        <begin position="131"/>
        <end position="150"/>
    </location>
</feature>
<evidence type="ECO:0000259" key="9">
    <source>
        <dbReference type="Pfam" id="PF01490"/>
    </source>
</evidence>
<feature type="transmembrane region" description="Helical" evidence="8">
    <location>
        <begin position="280"/>
        <end position="300"/>
    </location>
</feature>
<evidence type="ECO:0000256" key="4">
    <source>
        <dbReference type="ARBA" id="ARBA00022970"/>
    </source>
</evidence>
<comment type="subcellular location">
    <subcellularLocation>
        <location evidence="1">Membrane</location>
        <topology evidence="1">Multi-pass membrane protein</topology>
    </subcellularLocation>
</comment>
<gene>
    <name evidence="10" type="ORF">LSH36_1449g00007</name>
</gene>
<dbReference type="PANTHER" id="PTHR22950:SF646">
    <property type="entry name" value="SODIUM-COUPLED NEUTRAL AMINO ACID TRANSPORTER 10-RELATED"/>
    <property type="match status" value="1"/>
</dbReference>
<keyword evidence="3 8" id="KW-0812">Transmembrane</keyword>
<keyword evidence="4" id="KW-0029">Amino-acid transport</keyword>
<feature type="region of interest" description="Disordered" evidence="7">
    <location>
        <begin position="637"/>
        <end position="669"/>
    </location>
</feature>
<protein>
    <recommendedName>
        <fullName evidence="9">Amino acid transporter transmembrane domain-containing protein</fullName>
    </recommendedName>
</protein>
<dbReference type="Pfam" id="PF01490">
    <property type="entry name" value="Aa_trans"/>
    <property type="match status" value="2"/>
</dbReference>
<evidence type="ECO:0000313" key="11">
    <source>
        <dbReference type="Proteomes" id="UP001208570"/>
    </source>
</evidence>
<evidence type="ECO:0000256" key="3">
    <source>
        <dbReference type="ARBA" id="ARBA00022692"/>
    </source>
</evidence>
<dbReference type="PANTHER" id="PTHR22950">
    <property type="entry name" value="AMINO ACID TRANSPORTER"/>
    <property type="match status" value="1"/>
</dbReference>
<feature type="transmembrane region" description="Helical" evidence="8">
    <location>
        <begin position="16"/>
        <end position="36"/>
    </location>
</feature>
<keyword evidence="5 8" id="KW-1133">Transmembrane helix</keyword>
<dbReference type="EMBL" id="JAODUP010001449">
    <property type="protein sequence ID" value="KAK2140186.1"/>
    <property type="molecule type" value="Genomic_DNA"/>
</dbReference>
<proteinExistence type="predicted"/>
<keyword evidence="2" id="KW-0813">Transport</keyword>
<dbReference type="Proteomes" id="UP001208570">
    <property type="component" value="Unassembled WGS sequence"/>
</dbReference>
<evidence type="ECO:0000256" key="1">
    <source>
        <dbReference type="ARBA" id="ARBA00004141"/>
    </source>
</evidence>
<feature type="compositionally biased region" description="Basic and acidic residues" evidence="7">
    <location>
        <begin position="499"/>
        <end position="511"/>
    </location>
</feature>
<dbReference type="GO" id="GO:0015179">
    <property type="term" value="F:L-amino acid transmembrane transporter activity"/>
    <property type="evidence" value="ECO:0007669"/>
    <property type="project" value="TreeGrafter"/>
</dbReference>
<evidence type="ECO:0000256" key="2">
    <source>
        <dbReference type="ARBA" id="ARBA00022448"/>
    </source>
</evidence>
<feature type="compositionally biased region" description="Basic and acidic residues" evidence="7">
    <location>
        <begin position="518"/>
        <end position="606"/>
    </location>
</feature>
<accession>A0AAD9MQN2</accession>
<evidence type="ECO:0000256" key="5">
    <source>
        <dbReference type="ARBA" id="ARBA00022989"/>
    </source>
</evidence>
<feature type="transmembrane region" description="Helical" evidence="8">
    <location>
        <begin position="90"/>
        <end position="111"/>
    </location>
</feature>
<feature type="transmembrane region" description="Helical" evidence="8">
    <location>
        <begin position="340"/>
        <end position="361"/>
    </location>
</feature>
<feature type="domain" description="Amino acid transporter transmembrane" evidence="9">
    <location>
        <begin position="158"/>
        <end position="360"/>
    </location>
</feature>
<feature type="compositionally biased region" description="Low complexity" evidence="7">
    <location>
        <begin position="658"/>
        <end position="669"/>
    </location>
</feature>
<evidence type="ECO:0000256" key="6">
    <source>
        <dbReference type="ARBA" id="ARBA00023136"/>
    </source>
</evidence>
<feature type="domain" description="Amino acid transporter transmembrane" evidence="9">
    <location>
        <begin position="13"/>
        <end position="155"/>
    </location>
</feature>
<reference evidence="10" key="1">
    <citation type="journal article" date="2023" name="Mol. Biol. Evol.">
        <title>Third-Generation Sequencing Reveals the Adaptive Role of the Epigenome in Three Deep-Sea Polychaetes.</title>
        <authorList>
            <person name="Perez M."/>
            <person name="Aroh O."/>
            <person name="Sun Y."/>
            <person name="Lan Y."/>
            <person name="Juniper S.K."/>
            <person name="Young C.R."/>
            <person name="Angers B."/>
            <person name="Qian P.Y."/>
        </authorList>
    </citation>
    <scope>NUCLEOTIDE SEQUENCE</scope>
    <source>
        <strain evidence="10">P08H-3</strain>
    </source>
</reference>
<evidence type="ECO:0000256" key="8">
    <source>
        <dbReference type="SAM" id="Phobius"/>
    </source>
</evidence>